<reference evidence="5" key="1">
    <citation type="submission" date="2018-03" db="EMBL/GenBank/DDBJ databases">
        <authorList>
            <person name="Nunes O.C."/>
            <person name="Lopes A.R."/>
            <person name="Froufe H."/>
            <person name="Munoz-Merida A."/>
            <person name="Barroso C."/>
            <person name="Egas C."/>
        </authorList>
    </citation>
    <scope>NUCLEOTIDE SEQUENCE</scope>
    <source>
        <strain evidence="5">ON4</strain>
    </source>
</reference>
<dbReference type="SUPFAM" id="SSF48008">
    <property type="entry name" value="GntR ligand-binding domain-like"/>
    <property type="match status" value="1"/>
</dbReference>
<feature type="domain" description="HTH gntR-type" evidence="4">
    <location>
        <begin position="10"/>
        <end position="77"/>
    </location>
</feature>
<name>A0ABT7C9W4_9MICO</name>
<dbReference type="SUPFAM" id="SSF46785">
    <property type="entry name" value="Winged helix' DNA-binding domain"/>
    <property type="match status" value="1"/>
</dbReference>
<dbReference type="Gene3D" id="1.10.10.10">
    <property type="entry name" value="Winged helix-like DNA-binding domain superfamily/Winged helix DNA-binding domain"/>
    <property type="match status" value="1"/>
</dbReference>
<protein>
    <submittedName>
        <fullName evidence="5">GntR family transcriptional regulator</fullName>
    </submittedName>
</protein>
<keyword evidence="6" id="KW-1185">Reference proteome</keyword>
<evidence type="ECO:0000256" key="1">
    <source>
        <dbReference type="ARBA" id="ARBA00023015"/>
    </source>
</evidence>
<keyword evidence="2" id="KW-0238">DNA-binding</keyword>
<dbReference type="Pfam" id="PF07729">
    <property type="entry name" value="FCD"/>
    <property type="match status" value="1"/>
</dbReference>
<reference evidence="5" key="2">
    <citation type="journal article" date="2022" name="Sci. Rep.">
        <title>In silico prediction of the enzymes involved in the degradation of the herbicide molinate by Gulosibacter molinativorax ON4T.</title>
        <authorList>
            <person name="Lopes A.R."/>
            <person name="Bunin E."/>
            <person name="Viana A.T."/>
            <person name="Froufe H."/>
            <person name="Munoz-Merida A."/>
            <person name="Pinho D."/>
            <person name="Figueiredo J."/>
            <person name="Barroso C."/>
            <person name="Vaz-Moreira I."/>
            <person name="Bellanger X."/>
            <person name="Egas C."/>
            <person name="Nunes O.C."/>
        </authorList>
    </citation>
    <scope>NUCLEOTIDE SEQUENCE</scope>
    <source>
        <strain evidence="5">ON4</strain>
    </source>
</reference>
<dbReference type="InterPro" id="IPR011711">
    <property type="entry name" value="GntR_C"/>
</dbReference>
<dbReference type="CDD" id="cd07377">
    <property type="entry name" value="WHTH_GntR"/>
    <property type="match status" value="1"/>
</dbReference>
<evidence type="ECO:0000256" key="2">
    <source>
        <dbReference type="ARBA" id="ARBA00023125"/>
    </source>
</evidence>
<evidence type="ECO:0000313" key="6">
    <source>
        <dbReference type="Proteomes" id="UP001170379"/>
    </source>
</evidence>
<dbReference type="InterPro" id="IPR000524">
    <property type="entry name" value="Tscrpt_reg_HTH_GntR"/>
</dbReference>
<dbReference type="RefSeq" id="WP_026936500.1">
    <property type="nucleotide sequence ID" value="NZ_CP028426.1"/>
</dbReference>
<evidence type="ECO:0000256" key="3">
    <source>
        <dbReference type="ARBA" id="ARBA00023163"/>
    </source>
</evidence>
<dbReference type="Proteomes" id="UP001170379">
    <property type="component" value="Unassembled WGS sequence"/>
</dbReference>
<dbReference type="PROSITE" id="PS50949">
    <property type="entry name" value="HTH_GNTR"/>
    <property type="match status" value="1"/>
</dbReference>
<organism evidence="5 6">
    <name type="scientific">Gulosibacter molinativorax</name>
    <dbReference type="NCBI Taxonomy" id="256821"/>
    <lineage>
        <taxon>Bacteria</taxon>
        <taxon>Bacillati</taxon>
        <taxon>Actinomycetota</taxon>
        <taxon>Actinomycetes</taxon>
        <taxon>Micrococcales</taxon>
        <taxon>Microbacteriaceae</taxon>
        <taxon>Gulosibacter</taxon>
    </lineage>
</organism>
<dbReference type="InterPro" id="IPR036390">
    <property type="entry name" value="WH_DNA-bd_sf"/>
</dbReference>
<keyword evidence="3" id="KW-0804">Transcription</keyword>
<dbReference type="InterPro" id="IPR008920">
    <property type="entry name" value="TF_FadR/GntR_C"/>
</dbReference>
<comment type="caution">
    <text evidence="5">The sequence shown here is derived from an EMBL/GenBank/DDBJ whole genome shotgun (WGS) entry which is preliminary data.</text>
</comment>
<dbReference type="Gene3D" id="1.20.120.530">
    <property type="entry name" value="GntR ligand-binding domain-like"/>
    <property type="match status" value="1"/>
</dbReference>
<dbReference type="PANTHER" id="PTHR43537">
    <property type="entry name" value="TRANSCRIPTIONAL REGULATOR, GNTR FAMILY"/>
    <property type="match status" value="1"/>
</dbReference>
<dbReference type="Pfam" id="PF00392">
    <property type="entry name" value="GntR"/>
    <property type="match status" value="1"/>
</dbReference>
<sequence>MVSNEAASTKSKSEQAYDILKARIADGTFVPGFRIVIDQVSREYGISSGPWRESLRRLEAEGWVEITPNVGATVKRFDGDAWKGTLRVLSRLEGLATALSAPNLTADDLAEARELNARMRTALESFDTATFGQLNREFHGVLYEKSEDEHLNTLLDAEWMRMQVIRRSAFWAAPGRAFATLEEHEAIVALIEGGGAFDEVETLARQHEINTLVAVETQDLEDQVAKFTDSQTK</sequence>
<proteinExistence type="predicted"/>
<dbReference type="EMBL" id="PXVD01000018">
    <property type="protein sequence ID" value="MDJ1371942.1"/>
    <property type="molecule type" value="Genomic_DNA"/>
</dbReference>
<evidence type="ECO:0000313" key="5">
    <source>
        <dbReference type="EMBL" id="MDJ1371942.1"/>
    </source>
</evidence>
<dbReference type="SMART" id="SM00345">
    <property type="entry name" value="HTH_GNTR"/>
    <property type="match status" value="1"/>
</dbReference>
<accession>A0ABT7C9W4</accession>
<keyword evidence="1" id="KW-0805">Transcription regulation</keyword>
<dbReference type="InterPro" id="IPR036388">
    <property type="entry name" value="WH-like_DNA-bd_sf"/>
</dbReference>
<dbReference type="PANTHER" id="PTHR43537:SF24">
    <property type="entry name" value="GLUCONATE OPERON TRANSCRIPTIONAL REPRESSOR"/>
    <property type="match status" value="1"/>
</dbReference>
<evidence type="ECO:0000259" key="4">
    <source>
        <dbReference type="PROSITE" id="PS50949"/>
    </source>
</evidence>
<gene>
    <name evidence="5" type="ORF">C7K25_11285</name>
</gene>
<dbReference type="SMART" id="SM00895">
    <property type="entry name" value="FCD"/>
    <property type="match status" value="1"/>
</dbReference>